<reference evidence="4" key="1">
    <citation type="submission" date="2020-05" db="EMBL/GenBank/DDBJ databases">
        <title>Mycena genomes resolve the evolution of fungal bioluminescence.</title>
        <authorList>
            <person name="Tsai I.J."/>
        </authorList>
    </citation>
    <scope>NUCLEOTIDE SEQUENCE</scope>
    <source>
        <strain evidence="4">CCC161011</strain>
    </source>
</reference>
<evidence type="ECO:0000256" key="2">
    <source>
        <dbReference type="SAM" id="MobiDB-lite"/>
    </source>
</evidence>
<feature type="region of interest" description="Disordered" evidence="2">
    <location>
        <begin position="476"/>
        <end position="619"/>
    </location>
</feature>
<keyword evidence="1" id="KW-0175">Coiled coil</keyword>
<protein>
    <recommendedName>
        <fullName evidence="3">DUF6697 domain-containing protein</fullName>
    </recommendedName>
</protein>
<dbReference type="Pfam" id="PF20411">
    <property type="entry name" value="DUF6697"/>
    <property type="match status" value="1"/>
</dbReference>
<dbReference type="AlphaFoldDB" id="A0A8H6XYV0"/>
<evidence type="ECO:0000313" key="5">
    <source>
        <dbReference type="Proteomes" id="UP000620124"/>
    </source>
</evidence>
<evidence type="ECO:0000313" key="4">
    <source>
        <dbReference type="EMBL" id="KAF7348787.1"/>
    </source>
</evidence>
<accession>A0A8H6XYV0</accession>
<feature type="region of interest" description="Disordered" evidence="2">
    <location>
        <begin position="98"/>
        <end position="260"/>
    </location>
</feature>
<feature type="domain" description="DUF6697" evidence="3">
    <location>
        <begin position="288"/>
        <end position="470"/>
    </location>
</feature>
<feature type="compositionally biased region" description="Basic and acidic residues" evidence="2">
    <location>
        <begin position="537"/>
        <end position="553"/>
    </location>
</feature>
<comment type="caution">
    <text evidence="4">The sequence shown here is derived from an EMBL/GenBank/DDBJ whole genome shotgun (WGS) entry which is preliminary data.</text>
</comment>
<dbReference type="Proteomes" id="UP000620124">
    <property type="component" value="Unassembled WGS sequence"/>
</dbReference>
<feature type="compositionally biased region" description="Polar residues" evidence="2">
    <location>
        <begin position="584"/>
        <end position="593"/>
    </location>
</feature>
<dbReference type="EMBL" id="JACAZI010000011">
    <property type="protein sequence ID" value="KAF7348787.1"/>
    <property type="molecule type" value="Genomic_DNA"/>
</dbReference>
<feature type="compositionally biased region" description="Low complexity" evidence="2">
    <location>
        <begin position="199"/>
        <end position="211"/>
    </location>
</feature>
<sequence>MMDDKTTVQFGGIEGELRRMQNEIRSLRDEMYRVREQRNDAQTRFTNSQTKVAELEHRVRTQLWEISDLRAEIRTLRAVSIEPSPLLPVAPEVAITSTDVIEISDDEGGGSRERRGKPERESSRIDLSHPQQATPVSEQENGREYKPTRRQFMDCVSITRSPSRSRFPVSTAKRPQADLPEISYSISPAPGRFKRLRSESPQLEGSSSSTSVDDRDSLRVSQDHSSLGSDPLPPPQPVTPTQAPRAKRLKRSKTEDVKEEQLRDVADIHLKNALNLDIVPPPRPNFYVPRRFLLDKYGVLNQTFIGHFQAINDDQPRGAVFPQPYLNPFLPQVPGAAGLIFASRFEITVDRELHWALFCKHNATGNKTVWRYMGDYRNRHCGDLTAEQFKSQAEKVQQQWGKLLVTSKKVKAYVAMRARIALRKAGQVFVSGDAREMREVEESTTRAQTIGIIKLECVSYTHDLVADMAHQLDRWVPPSAKRKTSEHRTAPSRRKGKGSNVNVPKAPTRRRPRRSPGFDTDTESGSAYAPESEDPASESRTEQRSSRAQSRKEKQQHRPHGQSLQSGADAGSDSDLDPDLEAGSRSQSRNQPEFTPVSLGLVEDSSMSDLTELDDEDSD</sequence>
<evidence type="ECO:0000256" key="1">
    <source>
        <dbReference type="SAM" id="Coils"/>
    </source>
</evidence>
<gene>
    <name evidence="4" type="ORF">MVEN_01398400</name>
</gene>
<proteinExistence type="predicted"/>
<dbReference type="OrthoDB" id="3265858at2759"/>
<feature type="compositionally biased region" description="Basic residues" evidence="2">
    <location>
        <begin position="480"/>
        <end position="497"/>
    </location>
</feature>
<name>A0A8H6XYV0_9AGAR</name>
<organism evidence="4 5">
    <name type="scientific">Mycena venus</name>
    <dbReference type="NCBI Taxonomy" id="2733690"/>
    <lineage>
        <taxon>Eukaryota</taxon>
        <taxon>Fungi</taxon>
        <taxon>Dikarya</taxon>
        <taxon>Basidiomycota</taxon>
        <taxon>Agaricomycotina</taxon>
        <taxon>Agaricomycetes</taxon>
        <taxon>Agaricomycetidae</taxon>
        <taxon>Agaricales</taxon>
        <taxon>Marasmiineae</taxon>
        <taxon>Mycenaceae</taxon>
        <taxon>Mycena</taxon>
    </lineage>
</organism>
<keyword evidence="5" id="KW-1185">Reference proteome</keyword>
<feature type="compositionally biased region" description="Basic and acidic residues" evidence="2">
    <location>
        <begin position="212"/>
        <end position="222"/>
    </location>
</feature>
<evidence type="ECO:0000259" key="3">
    <source>
        <dbReference type="Pfam" id="PF20411"/>
    </source>
</evidence>
<feature type="coiled-coil region" evidence="1">
    <location>
        <begin position="10"/>
        <end position="72"/>
    </location>
</feature>
<dbReference type="InterPro" id="IPR046520">
    <property type="entry name" value="DUF6697"/>
</dbReference>
<feature type="compositionally biased region" description="Basic and acidic residues" evidence="2">
    <location>
        <begin position="109"/>
        <end position="127"/>
    </location>
</feature>
<feature type="compositionally biased region" description="Polar residues" evidence="2">
    <location>
        <begin position="129"/>
        <end position="139"/>
    </location>
</feature>